<dbReference type="CDD" id="cd07012">
    <property type="entry name" value="PBP2_Bug_TTT"/>
    <property type="match status" value="1"/>
</dbReference>
<dbReference type="Gene3D" id="3.40.190.10">
    <property type="entry name" value="Periplasmic binding protein-like II"/>
    <property type="match status" value="1"/>
</dbReference>
<reference evidence="3" key="1">
    <citation type="submission" date="2021-01" db="EMBL/GenBank/DDBJ databases">
        <title>Ramlibacter sp. strain AW1 16S ribosomal RNA gene Genome sequencing and assembly.</title>
        <authorList>
            <person name="Kang M."/>
        </authorList>
    </citation>
    <scope>NUCLEOTIDE SEQUENCE</scope>
    <source>
        <strain evidence="3">AW1</strain>
    </source>
</reference>
<sequence length="331" mass="34771">MSPSLARRRLLTAAASLAAAALLHSPAAWAQGPNWPTRPVKLVVPFPAGTAPDVAARLLADKLSQGWGQSVVVDNRPGAGAIPGMVAAARSAPDGYTIAFVPAAAATITPFVHKNPQYDINTDFVAVAPVATAPMMIVVDARSDVHNLADLARLSRSKPGKLNFAAAQVNSLPHLTGAMLDRLGKLGMFTVPYQGSPAAVNGVLGGDALMTIDGIAGLVQHVKAGKLRALAITSDKRLPGFEDIPTASETYKGFESVGWFGLFVPTGTPQPIVDAINAHTNKAMANPDLVQRFAELGMYPRTGSAASLKDFTQEQQQLFKRWVAELGLQAQ</sequence>
<dbReference type="SUPFAM" id="SSF53850">
    <property type="entry name" value="Periplasmic binding protein-like II"/>
    <property type="match status" value="1"/>
</dbReference>
<dbReference type="Gene3D" id="3.40.190.150">
    <property type="entry name" value="Bordetella uptake gene, domain 1"/>
    <property type="match status" value="1"/>
</dbReference>
<proteinExistence type="inferred from homology"/>
<comment type="caution">
    <text evidence="3">The sequence shown here is derived from an EMBL/GenBank/DDBJ whole genome shotgun (WGS) entry which is preliminary data.</text>
</comment>
<keyword evidence="4" id="KW-1185">Reference proteome</keyword>
<protein>
    <submittedName>
        <fullName evidence="3">Tripartite tricarboxylate transporter substrate binding protein</fullName>
    </submittedName>
</protein>
<name>A0A937D587_9BURK</name>
<dbReference type="AlphaFoldDB" id="A0A937D587"/>
<comment type="similarity">
    <text evidence="1">Belongs to the UPF0065 (bug) family.</text>
</comment>
<dbReference type="InterPro" id="IPR005064">
    <property type="entry name" value="BUG"/>
</dbReference>
<evidence type="ECO:0000256" key="1">
    <source>
        <dbReference type="ARBA" id="ARBA00006987"/>
    </source>
</evidence>
<feature type="chain" id="PRO_5036929260" evidence="2">
    <location>
        <begin position="31"/>
        <end position="331"/>
    </location>
</feature>
<gene>
    <name evidence="3" type="ORF">JI739_04725</name>
</gene>
<evidence type="ECO:0000256" key="2">
    <source>
        <dbReference type="SAM" id="SignalP"/>
    </source>
</evidence>
<dbReference type="PIRSF" id="PIRSF017082">
    <property type="entry name" value="YflP"/>
    <property type="match status" value="1"/>
</dbReference>
<dbReference type="PANTHER" id="PTHR42928">
    <property type="entry name" value="TRICARBOXYLATE-BINDING PROTEIN"/>
    <property type="match status" value="1"/>
</dbReference>
<evidence type="ECO:0000313" key="3">
    <source>
        <dbReference type="EMBL" id="MBL0419648.1"/>
    </source>
</evidence>
<dbReference type="Proteomes" id="UP000613011">
    <property type="component" value="Unassembled WGS sequence"/>
</dbReference>
<dbReference type="InterPro" id="IPR042100">
    <property type="entry name" value="Bug_dom1"/>
</dbReference>
<organism evidence="3 4">
    <name type="scientific">Ramlibacter aurantiacus</name>
    <dbReference type="NCBI Taxonomy" id="2801330"/>
    <lineage>
        <taxon>Bacteria</taxon>
        <taxon>Pseudomonadati</taxon>
        <taxon>Pseudomonadota</taxon>
        <taxon>Betaproteobacteria</taxon>
        <taxon>Burkholderiales</taxon>
        <taxon>Comamonadaceae</taxon>
        <taxon>Ramlibacter</taxon>
    </lineage>
</organism>
<dbReference type="Pfam" id="PF03401">
    <property type="entry name" value="TctC"/>
    <property type="match status" value="1"/>
</dbReference>
<dbReference type="PROSITE" id="PS51318">
    <property type="entry name" value="TAT"/>
    <property type="match status" value="1"/>
</dbReference>
<dbReference type="EMBL" id="JAEQNA010000001">
    <property type="protein sequence ID" value="MBL0419648.1"/>
    <property type="molecule type" value="Genomic_DNA"/>
</dbReference>
<feature type="signal peptide" evidence="2">
    <location>
        <begin position="1"/>
        <end position="30"/>
    </location>
</feature>
<dbReference type="PANTHER" id="PTHR42928:SF5">
    <property type="entry name" value="BLR1237 PROTEIN"/>
    <property type="match status" value="1"/>
</dbReference>
<accession>A0A937D587</accession>
<dbReference type="InterPro" id="IPR006311">
    <property type="entry name" value="TAT_signal"/>
</dbReference>
<dbReference type="RefSeq" id="WP_201682662.1">
    <property type="nucleotide sequence ID" value="NZ_JAEQNA010000001.1"/>
</dbReference>
<evidence type="ECO:0000313" key="4">
    <source>
        <dbReference type="Proteomes" id="UP000613011"/>
    </source>
</evidence>
<keyword evidence="2" id="KW-0732">Signal</keyword>